<dbReference type="AlphaFoldDB" id="A0A7S4ZS63"/>
<evidence type="ECO:0000313" key="1">
    <source>
        <dbReference type="EMBL" id="QCL10055.1"/>
    </source>
</evidence>
<geneLocation type="plasmid" evidence="1">
    <name>pColt5.8d</name>
</geneLocation>
<reference evidence="1" key="1">
    <citation type="submission" date="2018-12" db="EMBL/GenBank/DDBJ databases">
        <title>Three Rhizobium rhizogenes strains isolated from the same crown gall tumor carry diverse plasmids.</title>
        <authorList>
            <person name="Pulawska J."/>
            <person name="Kuzmanovic N."/>
        </authorList>
    </citation>
    <scope>NUCLEOTIDE SEQUENCE</scope>
    <source>
        <strain evidence="1">Colt5.8</strain>
        <plasmid evidence="1">pColt5.8d</plasmid>
    </source>
</reference>
<sequence length="74" mass="8184">MGQITVEFNNQAKSRGPCALLPPLQIVTATSGSQPNYKRRIERSEGLPEMVSNVYFTTSGSRFQTLRPSARLQA</sequence>
<proteinExistence type="predicted"/>
<dbReference type="EMBL" id="MK318974">
    <property type="protein sequence ID" value="QCL10055.1"/>
    <property type="molecule type" value="Genomic_DNA"/>
</dbReference>
<name>A0A7S4ZS63_RHIRH</name>
<organism evidence="1">
    <name type="scientific">Rhizobium rhizogenes</name>
    <name type="common">Agrobacterium rhizogenes</name>
    <dbReference type="NCBI Taxonomy" id="359"/>
    <lineage>
        <taxon>Bacteria</taxon>
        <taxon>Pseudomonadati</taxon>
        <taxon>Pseudomonadota</taxon>
        <taxon>Alphaproteobacteria</taxon>
        <taxon>Hyphomicrobiales</taxon>
        <taxon>Rhizobiaceae</taxon>
        <taxon>Rhizobium/Agrobacterium group</taxon>
        <taxon>Rhizobium</taxon>
    </lineage>
</organism>
<gene>
    <name evidence="1" type="ORF">pC5.8d_752</name>
</gene>
<keyword evidence="1" id="KW-0614">Plasmid</keyword>
<protein>
    <submittedName>
        <fullName evidence="1">Uncharacterized protein</fullName>
    </submittedName>
</protein>
<accession>A0A7S4ZS63</accession>